<evidence type="ECO:0000256" key="7">
    <source>
        <dbReference type="SAM" id="MobiDB-lite"/>
    </source>
</evidence>
<dbReference type="Gene3D" id="3.30.230.10">
    <property type="match status" value="1"/>
</dbReference>
<dbReference type="GO" id="GO:0006412">
    <property type="term" value="P:translation"/>
    <property type="evidence" value="ECO:0007669"/>
    <property type="project" value="UniProtKB-UniRule"/>
</dbReference>
<dbReference type="NCBIfam" id="NF001099">
    <property type="entry name" value="PRK00132.1"/>
    <property type="match status" value="1"/>
</dbReference>
<dbReference type="PANTHER" id="PTHR21569:SF1">
    <property type="entry name" value="SMALL RIBOSOMAL SUBUNIT PROTEIN US9M"/>
    <property type="match status" value="1"/>
</dbReference>
<sequence>MESGNVFYATGKRKDSIAKVWLTPGNGKILVNNKDLNEYFELNVTRDLLLSPLVLTEKSDAFDIKVTVMGGGKSGQAGAVRLGVSKALELSDPDLRGVLKNAGFLTRDARKKERKKYGKKGARASFQFSKR</sequence>
<feature type="compositionally biased region" description="Basic residues" evidence="7">
    <location>
        <begin position="112"/>
        <end position="122"/>
    </location>
</feature>
<dbReference type="KEGG" id="dto:TOL2_C13620"/>
<dbReference type="GO" id="GO:0003723">
    <property type="term" value="F:RNA binding"/>
    <property type="evidence" value="ECO:0007669"/>
    <property type="project" value="TreeGrafter"/>
</dbReference>
<dbReference type="InterPro" id="IPR014721">
    <property type="entry name" value="Ribsml_uS5_D2-typ_fold_subgr"/>
</dbReference>
<evidence type="ECO:0000256" key="6">
    <source>
        <dbReference type="RuleBase" id="RU003815"/>
    </source>
</evidence>
<dbReference type="GO" id="GO:0022627">
    <property type="term" value="C:cytosolic small ribosomal subunit"/>
    <property type="evidence" value="ECO:0007669"/>
    <property type="project" value="TreeGrafter"/>
</dbReference>
<dbReference type="HOGENOM" id="CLU_046483_2_1_7"/>
<evidence type="ECO:0000256" key="3">
    <source>
        <dbReference type="ARBA" id="ARBA00023274"/>
    </source>
</evidence>
<dbReference type="PROSITE" id="PS00360">
    <property type="entry name" value="RIBOSOMAL_S9"/>
    <property type="match status" value="1"/>
</dbReference>
<dbReference type="FunFam" id="3.30.230.10:FF:000001">
    <property type="entry name" value="30S ribosomal protein S9"/>
    <property type="match status" value="1"/>
</dbReference>
<protein>
    <recommendedName>
        <fullName evidence="4 5">Small ribosomal subunit protein uS9</fullName>
    </recommendedName>
</protein>
<dbReference type="AlphaFoldDB" id="K0NF10"/>
<evidence type="ECO:0000313" key="8">
    <source>
        <dbReference type="EMBL" id="CCK79525.1"/>
    </source>
</evidence>
<dbReference type="InterPro" id="IPR023035">
    <property type="entry name" value="Ribosomal_uS9_bac/plastid"/>
</dbReference>
<evidence type="ECO:0000256" key="1">
    <source>
        <dbReference type="ARBA" id="ARBA00005251"/>
    </source>
</evidence>
<dbReference type="OrthoDB" id="9803965at2"/>
<gene>
    <name evidence="5 8" type="primary">rpsI</name>
    <name evidence="8" type="ordered locus">TOL2_C13620</name>
</gene>
<dbReference type="InterPro" id="IPR020574">
    <property type="entry name" value="Ribosomal_uS9_CS"/>
</dbReference>
<dbReference type="HAMAP" id="MF_00532_B">
    <property type="entry name" value="Ribosomal_uS9_B"/>
    <property type="match status" value="1"/>
</dbReference>
<feature type="region of interest" description="Disordered" evidence="7">
    <location>
        <begin position="110"/>
        <end position="131"/>
    </location>
</feature>
<evidence type="ECO:0000256" key="5">
    <source>
        <dbReference type="HAMAP-Rule" id="MF_00532"/>
    </source>
</evidence>
<keyword evidence="9" id="KW-1185">Reference proteome</keyword>
<dbReference type="Pfam" id="PF00380">
    <property type="entry name" value="Ribosomal_S9"/>
    <property type="match status" value="1"/>
</dbReference>
<dbReference type="STRING" id="651182.TOL2_C13620"/>
<dbReference type="PANTHER" id="PTHR21569">
    <property type="entry name" value="RIBOSOMAL PROTEIN S9"/>
    <property type="match status" value="1"/>
</dbReference>
<dbReference type="PATRIC" id="fig|651182.5.peg.1637"/>
<dbReference type="EMBL" id="FO203503">
    <property type="protein sequence ID" value="CCK79525.1"/>
    <property type="molecule type" value="Genomic_DNA"/>
</dbReference>
<evidence type="ECO:0000256" key="2">
    <source>
        <dbReference type="ARBA" id="ARBA00022980"/>
    </source>
</evidence>
<dbReference type="InterPro" id="IPR000754">
    <property type="entry name" value="Ribosomal_uS9"/>
</dbReference>
<keyword evidence="2 5" id="KW-0689">Ribosomal protein</keyword>
<dbReference type="Proteomes" id="UP000007347">
    <property type="component" value="Chromosome"/>
</dbReference>
<evidence type="ECO:0000313" key="9">
    <source>
        <dbReference type="Proteomes" id="UP000007347"/>
    </source>
</evidence>
<accession>K0NF10</accession>
<name>K0NF10_DESTT</name>
<keyword evidence="3 5" id="KW-0687">Ribonucleoprotein</keyword>
<dbReference type="SUPFAM" id="SSF54211">
    <property type="entry name" value="Ribosomal protein S5 domain 2-like"/>
    <property type="match status" value="1"/>
</dbReference>
<evidence type="ECO:0000256" key="4">
    <source>
        <dbReference type="ARBA" id="ARBA00035259"/>
    </source>
</evidence>
<dbReference type="RefSeq" id="WP_014956872.1">
    <property type="nucleotide sequence ID" value="NC_018645.1"/>
</dbReference>
<organism evidence="8 9">
    <name type="scientific">Desulfobacula toluolica (strain DSM 7467 / Tol2)</name>
    <dbReference type="NCBI Taxonomy" id="651182"/>
    <lineage>
        <taxon>Bacteria</taxon>
        <taxon>Pseudomonadati</taxon>
        <taxon>Thermodesulfobacteriota</taxon>
        <taxon>Desulfobacteria</taxon>
        <taxon>Desulfobacterales</taxon>
        <taxon>Desulfobacteraceae</taxon>
        <taxon>Desulfobacula</taxon>
    </lineage>
</organism>
<reference evidence="8 9" key="1">
    <citation type="journal article" date="2013" name="Environ. Microbiol.">
        <title>Complete genome, catabolic sub-proteomes and key-metabolites of Desulfobacula toluolica Tol2, a marine, aromatic compound-degrading, sulfate-reducing bacterium.</title>
        <authorList>
            <person name="Wohlbrand L."/>
            <person name="Jacob J.H."/>
            <person name="Kube M."/>
            <person name="Mussmann M."/>
            <person name="Jarling R."/>
            <person name="Beck A."/>
            <person name="Amann R."/>
            <person name="Wilkes H."/>
            <person name="Reinhardt R."/>
            <person name="Rabus R."/>
        </authorList>
    </citation>
    <scope>NUCLEOTIDE SEQUENCE [LARGE SCALE GENOMIC DNA]</scope>
    <source>
        <strain evidence="9">DSM 7467 / Tol2</strain>
    </source>
</reference>
<proteinExistence type="inferred from homology"/>
<dbReference type="InterPro" id="IPR020568">
    <property type="entry name" value="Ribosomal_Su5_D2-typ_SF"/>
</dbReference>
<comment type="similarity">
    <text evidence="1 5 6">Belongs to the universal ribosomal protein uS9 family.</text>
</comment>
<dbReference type="GO" id="GO:0003735">
    <property type="term" value="F:structural constituent of ribosome"/>
    <property type="evidence" value="ECO:0007669"/>
    <property type="project" value="InterPro"/>
</dbReference>